<keyword evidence="4" id="KW-0325">Glycoprotein</keyword>
<dbReference type="EMBL" id="HG739093">
    <property type="protein sequence ID" value="CDP02931.1"/>
    <property type="molecule type" value="Genomic_DNA"/>
</dbReference>
<dbReference type="Proteomes" id="UP000295252">
    <property type="component" value="Chromosome VIII"/>
</dbReference>
<reference evidence="7" key="1">
    <citation type="journal article" date="2014" name="Science">
        <title>The coffee genome provides insight into the convergent evolution of caffeine biosynthesis.</title>
        <authorList>
            <person name="Denoeud F."/>
            <person name="Carretero-Paulet L."/>
            <person name="Dereeper A."/>
            <person name="Droc G."/>
            <person name="Guyot R."/>
            <person name="Pietrella M."/>
            <person name="Zheng C."/>
            <person name="Alberti A."/>
            <person name="Anthony F."/>
            <person name="Aprea G."/>
            <person name="Aury J.M."/>
            <person name="Bento P."/>
            <person name="Bernard M."/>
            <person name="Bocs S."/>
            <person name="Campa C."/>
            <person name="Cenci A."/>
            <person name="Combes M.C."/>
            <person name="Crouzillat D."/>
            <person name="Da Silva C."/>
            <person name="Daddiego L."/>
            <person name="De Bellis F."/>
            <person name="Dussert S."/>
            <person name="Garsmeur O."/>
            <person name="Gayraud T."/>
            <person name="Guignon V."/>
            <person name="Jahn K."/>
            <person name="Jamilloux V."/>
            <person name="Joet T."/>
            <person name="Labadie K."/>
            <person name="Lan T."/>
            <person name="Leclercq J."/>
            <person name="Lepelley M."/>
            <person name="Leroy T."/>
            <person name="Li L.T."/>
            <person name="Librado P."/>
            <person name="Lopez L."/>
            <person name="Munoz A."/>
            <person name="Noel B."/>
            <person name="Pallavicini A."/>
            <person name="Perrotta G."/>
            <person name="Poncet V."/>
            <person name="Pot D."/>
            <person name="Priyono X."/>
            <person name="Rigoreau M."/>
            <person name="Rouard M."/>
            <person name="Rozas J."/>
            <person name="Tranchant-Dubreuil C."/>
            <person name="VanBuren R."/>
            <person name="Zhang Q."/>
            <person name="Andrade A.C."/>
            <person name="Argout X."/>
            <person name="Bertrand B."/>
            <person name="de Kochko A."/>
            <person name="Graziosi G."/>
            <person name="Henry R.J."/>
            <person name="Jayarama X."/>
            <person name="Ming R."/>
            <person name="Nagai C."/>
            <person name="Rounsley S."/>
            <person name="Sankoff D."/>
            <person name="Giuliano G."/>
            <person name="Albert V.A."/>
            <person name="Wincker P."/>
            <person name="Lashermes P."/>
        </authorList>
    </citation>
    <scope>NUCLEOTIDE SEQUENCE [LARGE SCALE GENOMIC DNA]</scope>
    <source>
        <strain evidence="7">cv. DH200-94</strain>
    </source>
</reference>
<dbReference type="PANTHER" id="PTHR22835">
    <property type="entry name" value="ZINC FINGER FYVE DOMAIN CONTAINING PROTEIN"/>
    <property type="match status" value="1"/>
</dbReference>
<dbReference type="OMA" id="PYLNVNT"/>
<sequence length="370" mass="40658">MAPGFTFFYSSLLIGSYISVAATASRRNFVCPFDSLYQFGDSISDTGNVIRVPGVGPTLPAARFPYGQTIGRPTGRWSDGLLIIDFTAMDLHLPLLNPYLDRNASFNNGVNFAVAGSTALDFAFFTARGIAVPIVTSPLGVQVNSFKQYLSSICCSPTECSTKLRQSLFWVGEIGGNDINYAFTQGKSLQEIRTYIPSITQAIINNTRQIIQLGAKRIVVPGNFPLGCIPVALNFVSNASSQEFDEFGCSRSFNDLARYQNSYLQNALNSLRKEFPDAVIVYADFYGSFRSVLTRASFLGFDAGSLLKACCGIGGPYNYDMNRACGSPGVPVCPNPRRFIHWDGLHLTQQAYRRISEFLIPDILSRIQCF</sequence>
<dbReference type="PANTHER" id="PTHR22835:SF677">
    <property type="entry name" value="ACETYLAJMALAN ESTERASE-LIKE"/>
    <property type="match status" value="1"/>
</dbReference>
<accession>A0A068U341</accession>
<evidence type="ECO:0000256" key="4">
    <source>
        <dbReference type="ARBA" id="ARBA00023180"/>
    </source>
</evidence>
<feature type="signal peptide" evidence="5">
    <location>
        <begin position="1"/>
        <end position="23"/>
    </location>
</feature>
<dbReference type="InterPro" id="IPR036514">
    <property type="entry name" value="SGNH_hydro_sf"/>
</dbReference>
<dbReference type="GO" id="GO:0016788">
    <property type="term" value="F:hydrolase activity, acting on ester bonds"/>
    <property type="evidence" value="ECO:0007669"/>
    <property type="project" value="InterPro"/>
</dbReference>
<dbReference type="Gene3D" id="3.40.50.1110">
    <property type="entry name" value="SGNH hydrolase"/>
    <property type="match status" value="1"/>
</dbReference>
<keyword evidence="3" id="KW-0378">Hydrolase</keyword>
<evidence type="ECO:0000313" key="6">
    <source>
        <dbReference type="EMBL" id="CDP02931.1"/>
    </source>
</evidence>
<evidence type="ECO:0000256" key="1">
    <source>
        <dbReference type="ARBA" id="ARBA00008668"/>
    </source>
</evidence>
<proteinExistence type="inferred from homology"/>
<dbReference type="OrthoDB" id="1600564at2759"/>
<protein>
    <recommendedName>
        <fullName evidence="8">Acetylajmalan esterase-like</fullName>
    </recommendedName>
</protein>
<gene>
    <name evidence="6" type="ORF">GSCOC_T00041354001</name>
</gene>
<evidence type="ECO:0000256" key="2">
    <source>
        <dbReference type="ARBA" id="ARBA00022729"/>
    </source>
</evidence>
<name>A0A068U341_COFCA</name>
<dbReference type="Pfam" id="PF00657">
    <property type="entry name" value="Lipase_GDSL"/>
    <property type="match status" value="1"/>
</dbReference>
<dbReference type="InterPro" id="IPR035669">
    <property type="entry name" value="SGNH_plant_lipase-like"/>
</dbReference>
<dbReference type="Gramene" id="CDP02931">
    <property type="protein sequence ID" value="CDP02931"/>
    <property type="gene ID" value="GSCOC_T00041354001"/>
</dbReference>
<dbReference type="SUPFAM" id="SSF52266">
    <property type="entry name" value="SGNH hydrolase"/>
    <property type="match status" value="1"/>
</dbReference>
<dbReference type="PhylomeDB" id="A0A068U341"/>
<dbReference type="InterPro" id="IPR001087">
    <property type="entry name" value="GDSL"/>
</dbReference>
<keyword evidence="2 5" id="KW-0732">Signal</keyword>
<keyword evidence="7" id="KW-1185">Reference proteome</keyword>
<dbReference type="CDD" id="cd01837">
    <property type="entry name" value="SGNH_plant_lipase_like"/>
    <property type="match status" value="1"/>
</dbReference>
<organism evidence="6 7">
    <name type="scientific">Coffea canephora</name>
    <name type="common">Robusta coffee</name>
    <dbReference type="NCBI Taxonomy" id="49390"/>
    <lineage>
        <taxon>Eukaryota</taxon>
        <taxon>Viridiplantae</taxon>
        <taxon>Streptophyta</taxon>
        <taxon>Embryophyta</taxon>
        <taxon>Tracheophyta</taxon>
        <taxon>Spermatophyta</taxon>
        <taxon>Magnoliopsida</taxon>
        <taxon>eudicotyledons</taxon>
        <taxon>Gunneridae</taxon>
        <taxon>Pentapetalae</taxon>
        <taxon>asterids</taxon>
        <taxon>lamiids</taxon>
        <taxon>Gentianales</taxon>
        <taxon>Rubiaceae</taxon>
        <taxon>Ixoroideae</taxon>
        <taxon>Gardenieae complex</taxon>
        <taxon>Bertiereae - Coffeeae clade</taxon>
        <taxon>Coffeeae</taxon>
        <taxon>Coffea</taxon>
    </lineage>
</organism>
<feature type="chain" id="PRO_5001657560" description="Acetylajmalan esterase-like" evidence="5">
    <location>
        <begin position="24"/>
        <end position="370"/>
    </location>
</feature>
<evidence type="ECO:0000313" key="7">
    <source>
        <dbReference type="Proteomes" id="UP000295252"/>
    </source>
</evidence>
<evidence type="ECO:0000256" key="3">
    <source>
        <dbReference type="ARBA" id="ARBA00022801"/>
    </source>
</evidence>
<dbReference type="InParanoid" id="A0A068U341"/>
<evidence type="ECO:0000256" key="5">
    <source>
        <dbReference type="SAM" id="SignalP"/>
    </source>
</evidence>
<dbReference type="STRING" id="49390.A0A068U341"/>
<dbReference type="AlphaFoldDB" id="A0A068U341"/>
<comment type="similarity">
    <text evidence="1">Belongs to the 'GDSL' lipolytic enzyme family.</text>
</comment>
<evidence type="ECO:0008006" key="8">
    <source>
        <dbReference type="Google" id="ProtNLM"/>
    </source>
</evidence>